<keyword evidence="3" id="KW-1185">Reference proteome</keyword>
<accession>A0A9N8HMX6</accession>
<keyword evidence="1" id="KW-0812">Transmembrane</keyword>
<protein>
    <submittedName>
        <fullName evidence="2">Uncharacterized protein</fullName>
    </submittedName>
</protein>
<keyword evidence="1" id="KW-0472">Membrane</keyword>
<feature type="transmembrane region" description="Helical" evidence="1">
    <location>
        <begin position="6"/>
        <end position="27"/>
    </location>
</feature>
<proteinExistence type="predicted"/>
<comment type="caution">
    <text evidence="2">The sequence shown here is derived from an EMBL/GenBank/DDBJ whole genome shotgun (WGS) entry which is preliminary data.</text>
</comment>
<sequence length="238" mass="27312">MDQNTLLLSLLTLFLATLLLLGGYVLVSLTGDKRYKEGDGIGKLVQVFQIMTFRVQPISQQPRKEFVKILSQFIDNLAREENQTEIVGDAQYIKMELYRRMVGETFDFQVLHDLTHSFVLIANSELTTWGYLTLPLLFIKSGFWWDYDLNCMKGALTATLCTIATLPRKEGEDLKEMALRYKLVRHYMDNNPFVGVTACPMLEVWSNIKLPKIVNTDQVELVGETMKYAKVVQKKQVS</sequence>
<evidence type="ECO:0000313" key="2">
    <source>
        <dbReference type="EMBL" id="CAB9516388.1"/>
    </source>
</evidence>
<reference evidence="2" key="1">
    <citation type="submission" date="2020-06" db="EMBL/GenBank/DDBJ databases">
        <authorList>
            <consortium name="Plant Systems Biology data submission"/>
        </authorList>
    </citation>
    <scope>NUCLEOTIDE SEQUENCE</scope>
    <source>
        <strain evidence="2">D6</strain>
    </source>
</reference>
<dbReference type="EMBL" id="CAICTM010000778">
    <property type="protein sequence ID" value="CAB9516388.1"/>
    <property type="molecule type" value="Genomic_DNA"/>
</dbReference>
<dbReference type="Proteomes" id="UP001153069">
    <property type="component" value="Unassembled WGS sequence"/>
</dbReference>
<evidence type="ECO:0000313" key="3">
    <source>
        <dbReference type="Proteomes" id="UP001153069"/>
    </source>
</evidence>
<name>A0A9N8HMX6_9STRA</name>
<organism evidence="2 3">
    <name type="scientific">Seminavis robusta</name>
    <dbReference type="NCBI Taxonomy" id="568900"/>
    <lineage>
        <taxon>Eukaryota</taxon>
        <taxon>Sar</taxon>
        <taxon>Stramenopiles</taxon>
        <taxon>Ochrophyta</taxon>
        <taxon>Bacillariophyta</taxon>
        <taxon>Bacillariophyceae</taxon>
        <taxon>Bacillariophycidae</taxon>
        <taxon>Naviculales</taxon>
        <taxon>Naviculaceae</taxon>
        <taxon>Seminavis</taxon>
    </lineage>
</organism>
<dbReference type="AlphaFoldDB" id="A0A9N8HMX6"/>
<evidence type="ECO:0000256" key="1">
    <source>
        <dbReference type="SAM" id="Phobius"/>
    </source>
</evidence>
<keyword evidence="1" id="KW-1133">Transmembrane helix</keyword>
<gene>
    <name evidence="2" type="ORF">SEMRO_779_G201330.1</name>
</gene>